<evidence type="ECO:0000256" key="1">
    <source>
        <dbReference type="SAM" id="MobiDB-lite"/>
    </source>
</evidence>
<keyword evidence="2" id="KW-0732">Signal</keyword>
<dbReference type="EMBL" id="JAZAVJ010000193">
    <property type="protein sequence ID" value="KAK7408252.1"/>
    <property type="molecule type" value="Genomic_DNA"/>
</dbReference>
<comment type="caution">
    <text evidence="3">The sequence shown here is derived from an EMBL/GenBank/DDBJ whole genome shotgun (WGS) entry which is preliminary data.</text>
</comment>
<evidence type="ECO:0000313" key="4">
    <source>
        <dbReference type="Proteomes" id="UP001498476"/>
    </source>
</evidence>
<gene>
    <name evidence="3" type="ORF">QQX98_009564</name>
</gene>
<evidence type="ECO:0000256" key="2">
    <source>
        <dbReference type="SAM" id="SignalP"/>
    </source>
</evidence>
<organism evidence="3 4">
    <name type="scientific">Neonectria punicea</name>
    <dbReference type="NCBI Taxonomy" id="979145"/>
    <lineage>
        <taxon>Eukaryota</taxon>
        <taxon>Fungi</taxon>
        <taxon>Dikarya</taxon>
        <taxon>Ascomycota</taxon>
        <taxon>Pezizomycotina</taxon>
        <taxon>Sordariomycetes</taxon>
        <taxon>Hypocreomycetidae</taxon>
        <taxon>Hypocreales</taxon>
        <taxon>Nectriaceae</taxon>
        <taxon>Neonectria</taxon>
    </lineage>
</organism>
<feature type="region of interest" description="Disordered" evidence="1">
    <location>
        <begin position="44"/>
        <end position="70"/>
    </location>
</feature>
<dbReference type="Proteomes" id="UP001498476">
    <property type="component" value="Unassembled WGS sequence"/>
</dbReference>
<sequence>MRTPYLVCSFVAAASLFSGTTAGPCKPSSSETYTVLSSTTEAASAVTTDVTSSTETASSTTSDVPSSTSSLPGVATFDLKGANSEVEAVNGQSLFYRQDNGYSLFLVVPESVTSYYGPGEFHLEEATNRLMVGDFHVFASSFSTTYALVTYLQTATFRPYSVFISCVPPTARGQKLECVVKGTSRSQFRVAETESTQGHSLYMYAPSVDERVDVDIIVS</sequence>
<name>A0ABR1GRX9_9HYPO</name>
<accession>A0ABR1GRX9</accession>
<evidence type="ECO:0000313" key="3">
    <source>
        <dbReference type="EMBL" id="KAK7408252.1"/>
    </source>
</evidence>
<keyword evidence="4" id="KW-1185">Reference proteome</keyword>
<feature type="chain" id="PRO_5046105546" evidence="2">
    <location>
        <begin position="23"/>
        <end position="219"/>
    </location>
</feature>
<feature type="signal peptide" evidence="2">
    <location>
        <begin position="1"/>
        <end position="22"/>
    </location>
</feature>
<proteinExistence type="predicted"/>
<reference evidence="3 4" key="1">
    <citation type="journal article" date="2025" name="Microbiol. Resour. Announc.">
        <title>Draft genome sequences for Neonectria magnoliae and Neonectria punicea, canker pathogens of Liriodendron tulipifera and Acer saccharum in West Virginia.</title>
        <authorList>
            <person name="Petronek H.M."/>
            <person name="Kasson M.T."/>
            <person name="Metheny A.M."/>
            <person name="Stauder C.M."/>
            <person name="Lovett B."/>
            <person name="Lynch S.C."/>
            <person name="Garnas J.R."/>
            <person name="Kasson L.R."/>
            <person name="Stajich J.E."/>
        </authorList>
    </citation>
    <scope>NUCLEOTIDE SEQUENCE [LARGE SCALE GENOMIC DNA]</scope>
    <source>
        <strain evidence="3 4">NRRL 64653</strain>
    </source>
</reference>
<protein>
    <submittedName>
        <fullName evidence="3">Uncharacterized protein</fullName>
    </submittedName>
</protein>